<protein>
    <submittedName>
        <fullName evidence="1">Uncharacterized protein</fullName>
    </submittedName>
</protein>
<sequence>MLNYLFDQLTRFADSFKSLPQEQKKENALRSISHALNETCLYYRDGENGYLPDRDREKMLVKYWSAAAIAIQRYDPDLAVTCDLKSEFWVNPDNFNYDDIESLGIGLNTVRETYWRLLNPRGHNKLRNVRRRQ</sequence>
<organism evidence="1 2">
    <name type="scientific">Taibaiella soli</name>
    <dbReference type="NCBI Taxonomy" id="1649169"/>
    <lineage>
        <taxon>Bacteria</taxon>
        <taxon>Pseudomonadati</taxon>
        <taxon>Bacteroidota</taxon>
        <taxon>Chitinophagia</taxon>
        <taxon>Chitinophagales</taxon>
        <taxon>Chitinophagaceae</taxon>
        <taxon>Taibaiella</taxon>
    </lineage>
</organism>
<dbReference type="AlphaFoldDB" id="A0A2W2A737"/>
<gene>
    <name evidence="1" type="ORF">DN068_20730</name>
</gene>
<name>A0A2W2A737_9BACT</name>
<dbReference type="Proteomes" id="UP000248745">
    <property type="component" value="Unassembled WGS sequence"/>
</dbReference>
<evidence type="ECO:0000313" key="1">
    <source>
        <dbReference type="EMBL" id="PZF71125.1"/>
    </source>
</evidence>
<reference evidence="1 2" key="1">
    <citation type="submission" date="2018-06" db="EMBL/GenBank/DDBJ databases">
        <title>Mucibacter soli gen. nov., sp. nov., a new member of the family Chitinophagaceae producing mucin.</title>
        <authorList>
            <person name="Kim M.-K."/>
            <person name="Park S."/>
            <person name="Kim T.-S."/>
            <person name="Joung Y."/>
            <person name="Han J.-H."/>
            <person name="Kim S.B."/>
        </authorList>
    </citation>
    <scope>NUCLEOTIDE SEQUENCE [LARGE SCALE GENOMIC DNA]</scope>
    <source>
        <strain evidence="1 2">R1-15</strain>
    </source>
</reference>
<comment type="caution">
    <text evidence="1">The sequence shown here is derived from an EMBL/GenBank/DDBJ whole genome shotgun (WGS) entry which is preliminary data.</text>
</comment>
<proteinExistence type="predicted"/>
<accession>A0A2W2A737</accession>
<dbReference type="EMBL" id="QKTW01000027">
    <property type="protein sequence ID" value="PZF71125.1"/>
    <property type="molecule type" value="Genomic_DNA"/>
</dbReference>
<keyword evidence="2" id="KW-1185">Reference proteome</keyword>
<evidence type="ECO:0000313" key="2">
    <source>
        <dbReference type="Proteomes" id="UP000248745"/>
    </source>
</evidence>